<dbReference type="InterPro" id="IPR011701">
    <property type="entry name" value="MFS"/>
</dbReference>
<dbReference type="GO" id="GO:0022857">
    <property type="term" value="F:transmembrane transporter activity"/>
    <property type="evidence" value="ECO:0007669"/>
    <property type="project" value="InterPro"/>
</dbReference>
<dbReference type="Pfam" id="PF07690">
    <property type="entry name" value="MFS_1"/>
    <property type="match status" value="1"/>
</dbReference>
<keyword evidence="9" id="KW-1185">Reference proteome</keyword>
<feature type="transmembrane region" description="Helical" evidence="7">
    <location>
        <begin position="36"/>
        <end position="58"/>
    </location>
</feature>
<proteinExistence type="predicted"/>
<feature type="region of interest" description="Disordered" evidence="6">
    <location>
        <begin position="1"/>
        <end position="25"/>
    </location>
</feature>
<keyword evidence="2" id="KW-1003">Cell membrane</keyword>
<feature type="transmembrane region" description="Helical" evidence="7">
    <location>
        <begin position="325"/>
        <end position="346"/>
    </location>
</feature>
<dbReference type="CDD" id="cd06173">
    <property type="entry name" value="MFS_MefA_like"/>
    <property type="match status" value="1"/>
</dbReference>
<feature type="transmembrane region" description="Helical" evidence="7">
    <location>
        <begin position="273"/>
        <end position="294"/>
    </location>
</feature>
<evidence type="ECO:0000256" key="4">
    <source>
        <dbReference type="ARBA" id="ARBA00022989"/>
    </source>
</evidence>
<gene>
    <name evidence="8" type="ORF">LX16_3287</name>
</gene>
<feature type="transmembrane region" description="Helical" evidence="7">
    <location>
        <begin position="392"/>
        <end position="410"/>
    </location>
</feature>
<comment type="caution">
    <text evidence="8">The sequence shown here is derived from an EMBL/GenBank/DDBJ whole genome shotgun (WGS) entry which is preliminary data.</text>
</comment>
<dbReference type="SUPFAM" id="SSF103473">
    <property type="entry name" value="MFS general substrate transporter"/>
    <property type="match status" value="1"/>
</dbReference>
<evidence type="ECO:0000256" key="3">
    <source>
        <dbReference type="ARBA" id="ARBA00022692"/>
    </source>
</evidence>
<evidence type="ECO:0000256" key="1">
    <source>
        <dbReference type="ARBA" id="ARBA00004651"/>
    </source>
</evidence>
<feature type="transmembrane region" description="Helical" evidence="7">
    <location>
        <begin position="301"/>
        <end position="319"/>
    </location>
</feature>
<dbReference type="InterPro" id="IPR036259">
    <property type="entry name" value="MFS_trans_sf"/>
</dbReference>
<feature type="transmembrane region" description="Helical" evidence="7">
    <location>
        <begin position="239"/>
        <end position="261"/>
    </location>
</feature>
<evidence type="ECO:0000313" key="8">
    <source>
        <dbReference type="EMBL" id="TWJ12528.1"/>
    </source>
</evidence>
<dbReference type="Proteomes" id="UP000321617">
    <property type="component" value="Unassembled WGS sequence"/>
</dbReference>
<dbReference type="Gene3D" id="1.20.1250.20">
    <property type="entry name" value="MFS general substrate transporter like domains"/>
    <property type="match status" value="1"/>
</dbReference>
<evidence type="ECO:0000256" key="6">
    <source>
        <dbReference type="SAM" id="MobiDB-lite"/>
    </source>
</evidence>
<organism evidence="8 9">
    <name type="scientific">Stackebrandtia albiflava</name>
    <dbReference type="NCBI Taxonomy" id="406432"/>
    <lineage>
        <taxon>Bacteria</taxon>
        <taxon>Bacillati</taxon>
        <taxon>Actinomycetota</taxon>
        <taxon>Actinomycetes</taxon>
        <taxon>Glycomycetales</taxon>
        <taxon>Glycomycetaceae</taxon>
        <taxon>Stackebrandtia</taxon>
    </lineage>
</organism>
<protein>
    <submittedName>
        <fullName evidence="8">Putative MFS family arabinose efflux permease</fullName>
    </submittedName>
</protein>
<evidence type="ECO:0000256" key="7">
    <source>
        <dbReference type="SAM" id="Phobius"/>
    </source>
</evidence>
<keyword evidence="3 7" id="KW-0812">Transmembrane</keyword>
<dbReference type="GO" id="GO:0005886">
    <property type="term" value="C:plasma membrane"/>
    <property type="evidence" value="ECO:0007669"/>
    <property type="project" value="UniProtKB-SubCell"/>
</dbReference>
<reference evidence="8 9" key="1">
    <citation type="journal article" date="2013" name="Stand. Genomic Sci.">
        <title>Genomic Encyclopedia of Type Strains, Phase I: The one thousand microbial genomes (KMG-I) project.</title>
        <authorList>
            <person name="Kyrpides N.C."/>
            <person name="Woyke T."/>
            <person name="Eisen J.A."/>
            <person name="Garrity G."/>
            <person name="Lilburn T.G."/>
            <person name="Beck B.J."/>
            <person name="Whitman W.B."/>
            <person name="Hugenholtz P."/>
            <person name="Klenk H.P."/>
        </authorList>
    </citation>
    <scope>NUCLEOTIDE SEQUENCE [LARGE SCALE GENOMIC DNA]</scope>
    <source>
        <strain evidence="8 9">DSM 45044</strain>
    </source>
</reference>
<feature type="transmembrane region" description="Helical" evidence="7">
    <location>
        <begin position="64"/>
        <end position="84"/>
    </location>
</feature>
<comment type="subcellular location">
    <subcellularLocation>
        <location evidence="1">Cell membrane</location>
        <topology evidence="1">Multi-pass membrane protein</topology>
    </subcellularLocation>
</comment>
<feature type="transmembrane region" description="Helical" evidence="7">
    <location>
        <begin position="367"/>
        <end position="386"/>
    </location>
</feature>
<evidence type="ECO:0000256" key="2">
    <source>
        <dbReference type="ARBA" id="ARBA00022475"/>
    </source>
</evidence>
<feature type="transmembrane region" description="Helical" evidence="7">
    <location>
        <begin position="192"/>
        <end position="211"/>
    </location>
</feature>
<evidence type="ECO:0000256" key="5">
    <source>
        <dbReference type="ARBA" id="ARBA00023136"/>
    </source>
</evidence>
<feature type="transmembrane region" description="Helical" evidence="7">
    <location>
        <begin position="96"/>
        <end position="117"/>
    </location>
</feature>
<dbReference type="EMBL" id="VLLL01000006">
    <property type="protein sequence ID" value="TWJ12528.1"/>
    <property type="molecule type" value="Genomic_DNA"/>
</dbReference>
<keyword evidence="5 7" id="KW-0472">Membrane</keyword>
<keyword evidence="4 7" id="KW-1133">Transmembrane helix</keyword>
<dbReference type="AlphaFoldDB" id="A0A562V3W9"/>
<name>A0A562V3W9_9ACTN</name>
<evidence type="ECO:0000313" key="9">
    <source>
        <dbReference type="Proteomes" id="UP000321617"/>
    </source>
</evidence>
<sequence>MAGRLPAVSGHDPRPPRRLLRPPTGPLRHRGFRYFLAARFSSVLGNAIAPIAVAFAVLDLTDSPLALGFVLAARTVPNVTLILFGGVAADRFRRETVLLASNTLCALTQAAAATLLITGAADVWHIAAIEAVNGVAAAFTMPAMASMVPQLVNRDELRPANALSGLTRNAAMVGGGTLAGVVVGFAGSGWGLAVNAAAFAVAALFVARLRLPAREHGGVRPSTVRELREGWREFVSRRWVWVVVVAFCVINAVYAGGFGTLGPLVADEALGRVAWGALASAQAVGLILGALLMLRWRPDRPLVAGMAAILCDVPMLVALGAFPHFGVLMVVFVLSGLGHSVFGINWESTLQAHIPPDRLSRVVSYDMLGSFVALPVGQLAAGPLAARFGPEEVLVAGGFIVAVFGLAVLLEPSVRRVRGPESRAPETV</sequence>
<accession>A0A562V3W9</accession>
<dbReference type="PANTHER" id="PTHR23513:SF11">
    <property type="entry name" value="STAPHYLOFERRIN A TRANSPORTER"/>
    <property type="match status" value="1"/>
</dbReference>
<dbReference type="PANTHER" id="PTHR23513">
    <property type="entry name" value="INTEGRAL MEMBRANE EFFLUX PROTEIN-RELATED"/>
    <property type="match status" value="1"/>
</dbReference>